<evidence type="ECO:0000256" key="6">
    <source>
        <dbReference type="ARBA" id="ARBA00022771"/>
    </source>
</evidence>
<dbReference type="GO" id="GO:0006355">
    <property type="term" value="P:regulation of DNA-templated transcription"/>
    <property type="evidence" value="ECO:0007669"/>
    <property type="project" value="InterPro"/>
</dbReference>
<feature type="domain" description="MYST-type HAT" evidence="14">
    <location>
        <begin position="6"/>
        <end position="308"/>
    </location>
</feature>
<dbReference type="GO" id="GO:0046972">
    <property type="term" value="F:histone H4K16 acetyltransferase activity"/>
    <property type="evidence" value="ECO:0007669"/>
    <property type="project" value="TreeGrafter"/>
</dbReference>
<evidence type="ECO:0000256" key="2">
    <source>
        <dbReference type="ARBA" id="ARBA00010107"/>
    </source>
</evidence>
<evidence type="ECO:0000256" key="9">
    <source>
        <dbReference type="ARBA" id="ARBA00023015"/>
    </source>
</evidence>
<reference evidence="16" key="1">
    <citation type="journal article" date="2016" name="Proc. Natl. Acad. Sci. U.S.A.">
        <title>Comparative genomics of biotechnologically important yeasts.</title>
        <authorList>
            <person name="Riley R."/>
            <person name="Haridas S."/>
            <person name="Wolfe K.H."/>
            <person name="Lopes M.R."/>
            <person name="Hittinger C.T."/>
            <person name="Goeker M."/>
            <person name="Salamov A.A."/>
            <person name="Wisecaver J.H."/>
            <person name="Long T.M."/>
            <person name="Calvey C.H."/>
            <person name="Aerts A.L."/>
            <person name="Barry K.W."/>
            <person name="Choi C."/>
            <person name="Clum A."/>
            <person name="Coughlan A.Y."/>
            <person name="Deshpande S."/>
            <person name="Douglass A.P."/>
            <person name="Hanson S.J."/>
            <person name="Klenk H.-P."/>
            <person name="LaButti K.M."/>
            <person name="Lapidus A."/>
            <person name="Lindquist E.A."/>
            <person name="Lipzen A.M."/>
            <person name="Meier-Kolthoff J.P."/>
            <person name="Ohm R.A."/>
            <person name="Otillar R.P."/>
            <person name="Pangilinan J.L."/>
            <person name="Peng Y."/>
            <person name="Rokas A."/>
            <person name="Rosa C.A."/>
            <person name="Scheuner C."/>
            <person name="Sibirny A.A."/>
            <person name="Slot J.C."/>
            <person name="Stielow J.B."/>
            <person name="Sun H."/>
            <person name="Kurtzman C.P."/>
            <person name="Blackwell M."/>
            <person name="Grigoriev I.V."/>
            <person name="Jeffries T.W."/>
        </authorList>
    </citation>
    <scope>NUCLEOTIDE SEQUENCE [LARGE SCALE GENOMIC DNA]</scope>
    <source>
        <strain evidence="16">NRRL Y-1626</strain>
    </source>
</reference>
<evidence type="ECO:0000256" key="11">
    <source>
        <dbReference type="ARBA" id="ARBA00023242"/>
    </source>
</evidence>
<accession>A0A1B7T852</accession>
<dbReference type="Gene3D" id="1.10.10.10">
    <property type="entry name" value="Winged helix-like DNA-binding domain superfamily/Winged helix DNA-binding domain"/>
    <property type="match status" value="1"/>
</dbReference>
<dbReference type="OrthoDB" id="787137at2759"/>
<evidence type="ECO:0000256" key="5">
    <source>
        <dbReference type="ARBA" id="ARBA00022723"/>
    </source>
</evidence>
<evidence type="ECO:0000256" key="1">
    <source>
        <dbReference type="ARBA" id="ARBA00004123"/>
    </source>
</evidence>
<comment type="subcellular location">
    <subcellularLocation>
        <location evidence="1">Nucleus</location>
    </subcellularLocation>
</comment>
<evidence type="ECO:0000256" key="13">
    <source>
        <dbReference type="PIRSR" id="PIRSR602717-51"/>
    </source>
</evidence>
<dbReference type="InterPro" id="IPR016181">
    <property type="entry name" value="Acyl_CoA_acyltransferase"/>
</dbReference>
<keyword evidence="7" id="KW-0862">Zinc</keyword>
<dbReference type="Gene3D" id="3.40.630.30">
    <property type="match status" value="1"/>
</dbReference>
<dbReference type="PROSITE" id="PS51726">
    <property type="entry name" value="MYST_HAT"/>
    <property type="match status" value="1"/>
</dbReference>
<evidence type="ECO:0000313" key="15">
    <source>
        <dbReference type="EMBL" id="OBA24929.1"/>
    </source>
</evidence>
<evidence type="ECO:0000256" key="10">
    <source>
        <dbReference type="ARBA" id="ARBA00023163"/>
    </source>
</evidence>
<keyword evidence="5" id="KW-0479">Metal-binding</keyword>
<dbReference type="InterPro" id="IPR002717">
    <property type="entry name" value="HAT_MYST-type"/>
</dbReference>
<evidence type="ECO:0000313" key="16">
    <source>
        <dbReference type="Proteomes" id="UP000092321"/>
    </source>
</evidence>
<name>A0A1B7T852_9ASCO</name>
<dbReference type="GO" id="GO:0035267">
    <property type="term" value="C:NuA4 histone acetyltransferase complex"/>
    <property type="evidence" value="ECO:0007669"/>
    <property type="project" value="TreeGrafter"/>
</dbReference>
<evidence type="ECO:0000256" key="7">
    <source>
        <dbReference type="ARBA" id="ARBA00022833"/>
    </source>
</evidence>
<keyword evidence="8" id="KW-0007">Acetylation</keyword>
<keyword evidence="6" id="KW-0863">Zinc-finger</keyword>
<keyword evidence="16" id="KW-1185">Reference proteome</keyword>
<keyword evidence="10" id="KW-0804">Transcription</keyword>
<evidence type="ECO:0000256" key="8">
    <source>
        <dbReference type="ARBA" id="ARBA00022990"/>
    </source>
</evidence>
<feature type="non-terminal residue" evidence="15">
    <location>
        <position position="1"/>
    </location>
</feature>
<dbReference type="Proteomes" id="UP000092321">
    <property type="component" value="Unassembled WGS sequence"/>
</dbReference>
<keyword evidence="9" id="KW-0805">Transcription regulation</keyword>
<dbReference type="EMBL" id="LXPE01000334">
    <property type="protein sequence ID" value="OBA24929.1"/>
    <property type="molecule type" value="Genomic_DNA"/>
</dbReference>
<dbReference type="EC" id="2.3.1.48" evidence="3"/>
<gene>
    <name evidence="15" type="ORF">HANVADRAFT_16849</name>
</gene>
<keyword evidence="4 15" id="KW-0808">Transferase</keyword>
<dbReference type="Pfam" id="PF01853">
    <property type="entry name" value="MOZ_SAS"/>
    <property type="match status" value="1"/>
</dbReference>
<dbReference type="SUPFAM" id="SSF55729">
    <property type="entry name" value="Acyl-CoA N-acyltransferases (Nat)"/>
    <property type="match status" value="1"/>
</dbReference>
<evidence type="ECO:0000256" key="3">
    <source>
        <dbReference type="ARBA" id="ARBA00013184"/>
    </source>
</evidence>
<dbReference type="PANTHER" id="PTHR10615">
    <property type="entry name" value="HISTONE ACETYLTRANSFERASE"/>
    <property type="match status" value="1"/>
</dbReference>
<feature type="non-terminal residue" evidence="15">
    <location>
        <position position="308"/>
    </location>
</feature>
<dbReference type="Gene3D" id="3.30.60.60">
    <property type="entry name" value="N-acetyl transferase-like"/>
    <property type="match status" value="1"/>
</dbReference>
<evidence type="ECO:0000256" key="4">
    <source>
        <dbReference type="ARBA" id="ARBA00022679"/>
    </source>
</evidence>
<dbReference type="InterPro" id="IPR036388">
    <property type="entry name" value="WH-like_DNA-bd_sf"/>
</dbReference>
<evidence type="ECO:0000256" key="12">
    <source>
        <dbReference type="ARBA" id="ARBA00023315"/>
    </source>
</evidence>
<dbReference type="InterPro" id="IPR050603">
    <property type="entry name" value="MYST_HAT"/>
</dbReference>
<proteinExistence type="inferred from homology"/>
<organism evidence="15 16">
    <name type="scientific">Hanseniaspora valbyensis NRRL Y-1626</name>
    <dbReference type="NCBI Taxonomy" id="766949"/>
    <lineage>
        <taxon>Eukaryota</taxon>
        <taxon>Fungi</taxon>
        <taxon>Dikarya</taxon>
        <taxon>Ascomycota</taxon>
        <taxon>Saccharomycotina</taxon>
        <taxon>Saccharomycetes</taxon>
        <taxon>Saccharomycodales</taxon>
        <taxon>Saccharomycodaceae</taxon>
        <taxon>Hanseniaspora</taxon>
    </lineage>
</organism>
<keyword evidence="12 15" id="KW-0012">Acyltransferase</keyword>
<dbReference type="PANTHER" id="PTHR10615:SF219">
    <property type="entry name" value="HISTONE ACETYLTRANSFERASE KAT5"/>
    <property type="match status" value="1"/>
</dbReference>
<comment type="caution">
    <text evidence="15">The sequence shown here is derived from an EMBL/GenBank/DDBJ whole genome shotgun (WGS) entry which is preliminary data.</text>
</comment>
<sequence length="308" mass="36214">DYHGIVPFVNVESVQLGLSYKLDPIYGNNAIFSNNHFKKTGEFLLGPLYECQNETDKKKDVTPNNDEITTKETKYYKQFWEDVLYFCEFCFKYTNDEIKFTEHCKICPYQHNQPGKLVYLGNDYLIKKVSHHRHGVFLESLCLFTKFFLDNKSSFCNLKEFDFFVVYARELDGISNLRNKPLGFFSKQIASTNFENLSSILIVPPYRNRGLGTLLIEFSYHLSIHQLESLSKMHDSPNIECFTTGPESPLSPFGLKMYVNYWQKTLVIEMMNYKKNNKLDTPLIKYLMEKTHFESEHIILTLKYMKCI</sequence>
<protein>
    <recommendedName>
        <fullName evidence="3">histone acetyltransferase</fullName>
        <ecNumber evidence="3">2.3.1.48</ecNumber>
    </recommendedName>
</protein>
<keyword evidence="11" id="KW-0539">Nucleus</keyword>
<dbReference type="GO" id="GO:0008270">
    <property type="term" value="F:zinc ion binding"/>
    <property type="evidence" value="ECO:0007669"/>
    <property type="project" value="UniProtKB-KW"/>
</dbReference>
<dbReference type="AlphaFoldDB" id="A0A1B7T852"/>
<comment type="similarity">
    <text evidence="2">Belongs to the MYST (SAS/MOZ) family.</text>
</comment>
<evidence type="ECO:0000259" key="14">
    <source>
        <dbReference type="PROSITE" id="PS51726"/>
    </source>
</evidence>
<dbReference type="GO" id="GO:0005634">
    <property type="term" value="C:nucleus"/>
    <property type="evidence" value="ECO:0007669"/>
    <property type="project" value="UniProtKB-SubCell"/>
</dbReference>
<feature type="active site" description="Proton donor/acceptor" evidence="13">
    <location>
        <position position="247"/>
    </location>
</feature>